<gene>
    <name evidence="2" type="ORF">SLLFYP71_01692</name>
</gene>
<protein>
    <submittedName>
        <fullName evidence="2">Transposase DDE domain protein</fullName>
    </submittedName>
</protein>
<dbReference type="PANTHER" id="PTHR33408:SF2">
    <property type="entry name" value="TRANSPOSASE DDE DOMAIN-CONTAINING PROTEIN"/>
    <property type="match status" value="1"/>
</dbReference>
<organism evidence="2">
    <name type="scientific">Streptococcus lutetiensis</name>
    <dbReference type="NCBI Taxonomy" id="150055"/>
    <lineage>
        <taxon>Bacteria</taxon>
        <taxon>Bacillati</taxon>
        <taxon>Bacillota</taxon>
        <taxon>Bacilli</taxon>
        <taxon>Lactobacillales</taxon>
        <taxon>Streptococcaceae</taxon>
        <taxon>Streptococcus</taxon>
    </lineage>
</organism>
<evidence type="ECO:0000313" key="2">
    <source>
        <dbReference type="EMBL" id="VYU18618.1"/>
    </source>
</evidence>
<name>A0A6N3CU26_9STRE</name>
<dbReference type="GO" id="GO:0006313">
    <property type="term" value="P:DNA transposition"/>
    <property type="evidence" value="ECO:0007669"/>
    <property type="project" value="InterPro"/>
</dbReference>
<dbReference type="GO" id="GO:0003677">
    <property type="term" value="F:DNA binding"/>
    <property type="evidence" value="ECO:0007669"/>
    <property type="project" value="InterPro"/>
</dbReference>
<dbReference type="EMBL" id="CACRUI010000029">
    <property type="protein sequence ID" value="VYU18618.1"/>
    <property type="molecule type" value="Genomic_DNA"/>
</dbReference>
<feature type="domain" description="Transposase IS4-like" evidence="1">
    <location>
        <begin position="27"/>
        <end position="105"/>
    </location>
</feature>
<reference evidence="2" key="1">
    <citation type="submission" date="2019-11" db="EMBL/GenBank/DDBJ databases">
        <authorList>
            <person name="Feng L."/>
        </authorList>
    </citation>
    <scope>NUCLEOTIDE SEQUENCE</scope>
    <source>
        <strain evidence="2">SLutetiensisLFYP71</strain>
    </source>
</reference>
<proteinExistence type="predicted"/>
<evidence type="ECO:0000259" key="1">
    <source>
        <dbReference type="Pfam" id="PF01609"/>
    </source>
</evidence>
<sequence>MKKDYLPRKQRYEKNREILKERNSFSKTDHDATFIRMKEDHMMNGQLKPSYNVQAATNGQYVLTYNIFPNPTDTRTLKPFLNSIQTLDLFQHIVADTGYRSEENYVFIMDELEKHL</sequence>
<dbReference type="GO" id="GO:0004803">
    <property type="term" value="F:transposase activity"/>
    <property type="evidence" value="ECO:0007669"/>
    <property type="project" value="InterPro"/>
</dbReference>
<dbReference type="PANTHER" id="PTHR33408">
    <property type="entry name" value="TRANSPOSASE"/>
    <property type="match status" value="1"/>
</dbReference>
<dbReference type="InterPro" id="IPR002559">
    <property type="entry name" value="Transposase_11"/>
</dbReference>
<dbReference type="Pfam" id="PF01609">
    <property type="entry name" value="DDE_Tnp_1"/>
    <property type="match status" value="1"/>
</dbReference>
<accession>A0A6N3CU26</accession>
<dbReference type="AlphaFoldDB" id="A0A6N3CU26"/>